<evidence type="ECO:0008006" key="3">
    <source>
        <dbReference type="Google" id="ProtNLM"/>
    </source>
</evidence>
<keyword evidence="2" id="KW-1185">Reference proteome</keyword>
<name>A0A1W2C1F3_9SPHI</name>
<protein>
    <recommendedName>
        <fullName evidence="3">DUF1574 domain-containing protein</fullName>
    </recommendedName>
</protein>
<accession>A0A1W2C1F3</accession>
<evidence type="ECO:0000313" key="2">
    <source>
        <dbReference type="Proteomes" id="UP000192678"/>
    </source>
</evidence>
<dbReference type="AlphaFoldDB" id="A0A1W2C1F3"/>
<reference evidence="1 2" key="1">
    <citation type="submission" date="2017-04" db="EMBL/GenBank/DDBJ databases">
        <authorList>
            <person name="Afonso C.L."/>
            <person name="Miller P.J."/>
            <person name="Scott M.A."/>
            <person name="Spackman E."/>
            <person name="Goraichik I."/>
            <person name="Dimitrov K.M."/>
            <person name="Suarez D.L."/>
            <person name="Swayne D.E."/>
        </authorList>
    </citation>
    <scope>NUCLEOTIDE SEQUENCE [LARGE SCALE GENOMIC DNA]</scope>
    <source>
        <strain evidence="1 2">DSM 19625</strain>
    </source>
</reference>
<dbReference type="EMBL" id="FWYB01000003">
    <property type="protein sequence ID" value="SMC79019.1"/>
    <property type="molecule type" value="Genomic_DNA"/>
</dbReference>
<gene>
    <name evidence="1" type="ORF">SAMN04488101_10346</name>
</gene>
<dbReference type="STRING" id="475255.SAMN04488101_10346"/>
<dbReference type="Proteomes" id="UP000192678">
    <property type="component" value="Unassembled WGS sequence"/>
</dbReference>
<evidence type="ECO:0000313" key="1">
    <source>
        <dbReference type="EMBL" id="SMC79019.1"/>
    </source>
</evidence>
<dbReference type="SUPFAM" id="SSF52266">
    <property type="entry name" value="SGNH hydrolase"/>
    <property type="match status" value="1"/>
</dbReference>
<organism evidence="1 2">
    <name type="scientific">Pedobacter nyackensis</name>
    <dbReference type="NCBI Taxonomy" id="475255"/>
    <lineage>
        <taxon>Bacteria</taxon>
        <taxon>Pseudomonadati</taxon>
        <taxon>Bacteroidota</taxon>
        <taxon>Sphingobacteriia</taxon>
        <taxon>Sphingobacteriales</taxon>
        <taxon>Sphingobacteriaceae</taxon>
        <taxon>Pedobacter</taxon>
    </lineage>
</organism>
<proteinExistence type="predicted"/>
<sequence length="323" mass="38140">MKSFLIRLSLFLLFSFIFLFLYSRLCDYLFTTVEYANKAAKREWIFMKNGEKYDYVILGSSRAEGALDIKLVDSITQRKGVNLGVGGAGFADNYLILDKFIKSNKLKTVYLQVDLYSFDSDKGFTNSFSIPNYLPFWNEPVVNEVLRDFNQKNDNVLWTYVPFTRYMKYNKYYNPFELLRRLRKIDAYQTDKFDFSSGTKSPEEKVFNMDVFNTNYKVSQNFDIKKKDLKYLNKIIELCKINNIELITFRAPEFYKIKDLQVNRATTMSHIYNLLKNKNLPVLDNNNSIEIDHRNFVDATHLSVKGQNLFTYNFIQLITQKND</sequence>